<sequence>MGAAASALTVSAVPGIQWSIITLDADLRIRLMRFAPATMATVDEPKWLIHEAKNALRSYRTTEWLNSDTLEPVFPSVSLVQTVACSSEERRMMRCIQRAYPAGLHSLRPIDEHTHEYALVGMPWSSSGELRVDADRLMLEMTRVLARNGWRLHSRFGRMLIYSFTEAEIISNRRPTLSVSLLSHNLITFTGLPRAHQKEIDTSLGCTDEDRSWIGETYRIVLPGRPWHEGPSIYHRSIVIDLLCRLFSTLIKLHWLPSPIALSPNGLLFSSPVDQNRPKRRIMCAAAVWITDDNEISLTNFPSTVNDLLVSTARRHFGIIRSDRPSVTHYRIRATILSSTVRMHALLTVFLNELSLIGWRPMTSLQLFDHSDSDQVNVIFVLPEESLVRERSDKEKTEQCKISTDLNESRIPYSRSEVYHRGGVCIDVIEMADYIEATSR</sequence>
<proteinExistence type="predicted"/>
<dbReference type="Proteomes" id="UP000005239">
    <property type="component" value="Unassembled WGS sequence"/>
</dbReference>
<dbReference type="EnsemblMetazoa" id="PPA02484.1">
    <property type="protein sequence ID" value="PPA02484.1"/>
    <property type="gene ID" value="WBGene00092038"/>
</dbReference>
<reference evidence="1" key="2">
    <citation type="submission" date="2022-06" db="UniProtKB">
        <authorList>
            <consortium name="EnsemblMetazoa"/>
        </authorList>
    </citation>
    <scope>IDENTIFICATION</scope>
    <source>
        <strain evidence="1">PS312</strain>
    </source>
</reference>
<dbReference type="AlphaFoldDB" id="A0A2A6BPY3"/>
<accession>A0A8R1Y7G0</accession>
<organism evidence="1 2">
    <name type="scientific">Pristionchus pacificus</name>
    <name type="common">Parasitic nematode worm</name>
    <dbReference type="NCBI Taxonomy" id="54126"/>
    <lineage>
        <taxon>Eukaryota</taxon>
        <taxon>Metazoa</taxon>
        <taxon>Ecdysozoa</taxon>
        <taxon>Nematoda</taxon>
        <taxon>Chromadorea</taxon>
        <taxon>Rhabditida</taxon>
        <taxon>Rhabditina</taxon>
        <taxon>Diplogasteromorpha</taxon>
        <taxon>Diplogasteroidea</taxon>
        <taxon>Neodiplogasteridae</taxon>
        <taxon>Pristionchus</taxon>
    </lineage>
</organism>
<accession>A0A2A6BPY3</accession>
<evidence type="ECO:0000313" key="2">
    <source>
        <dbReference type="Proteomes" id="UP000005239"/>
    </source>
</evidence>
<evidence type="ECO:0000313" key="1">
    <source>
        <dbReference type="EnsemblMetazoa" id="PPA02484.1"/>
    </source>
</evidence>
<name>A0A2A6BPY3_PRIPA</name>
<keyword evidence="2" id="KW-1185">Reference proteome</keyword>
<protein>
    <submittedName>
        <fullName evidence="1">Uncharacterized protein</fullName>
    </submittedName>
</protein>
<gene>
    <name evidence="1" type="primary">WBGene00092038</name>
</gene>
<dbReference type="OrthoDB" id="58379at2759"/>
<reference evidence="2" key="1">
    <citation type="journal article" date="2008" name="Nat. Genet.">
        <title>The Pristionchus pacificus genome provides a unique perspective on nematode lifestyle and parasitism.</title>
        <authorList>
            <person name="Dieterich C."/>
            <person name="Clifton S.W."/>
            <person name="Schuster L.N."/>
            <person name="Chinwalla A."/>
            <person name="Delehaunty K."/>
            <person name="Dinkelacker I."/>
            <person name="Fulton L."/>
            <person name="Fulton R."/>
            <person name="Godfrey J."/>
            <person name="Minx P."/>
            <person name="Mitreva M."/>
            <person name="Roeseler W."/>
            <person name="Tian H."/>
            <person name="Witte H."/>
            <person name="Yang S.P."/>
            <person name="Wilson R.K."/>
            <person name="Sommer R.J."/>
        </authorList>
    </citation>
    <scope>NUCLEOTIDE SEQUENCE [LARGE SCALE GENOMIC DNA]</scope>
    <source>
        <strain evidence="2">PS312</strain>
    </source>
</reference>